<feature type="transmembrane region" description="Helical" evidence="8">
    <location>
        <begin position="197"/>
        <end position="222"/>
    </location>
</feature>
<gene>
    <name evidence="9" type="ORF">jhhlp_005126</name>
</gene>
<dbReference type="OrthoDB" id="3454835at2759"/>
<evidence type="ECO:0008006" key="11">
    <source>
        <dbReference type="Google" id="ProtNLM"/>
    </source>
</evidence>
<dbReference type="STRING" id="41688.A0A2N3N7K1"/>
<dbReference type="Proteomes" id="UP000233524">
    <property type="component" value="Unassembled WGS sequence"/>
</dbReference>
<evidence type="ECO:0000256" key="2">
    <source>
        <dbReference type="ARBA" id="ARBA00022692"/>
    </source>
</evidence>
<keyword evidence="3 8" id="KW-1133">Transmembrane helix</keyword>
<keyword evidence="10" id="KW-1185">Reference proteome</keyword>
<reference evidence="9 10" key="1">
    <citation type="journal article" date="2017" name="G3 (Bethesda)">
        <title>First Draft Genome Sequence of the Pathogenic Fungus Lomentospora prolificans (Formerly Scedosporium prolificans).</title>
        <authorList>
            <person name="Luo R."/>
            <person name="Zimin A."/>
            <person name="Workman R."/>
            <person name="Fan Y."/>
            <person name="Pertea G."/>
            <person name="Grossman N."/>
            <person name="Wear M.P."/>
            <person name="Jia B."/>
            <person name="Miller H."/>
            <person name="Casadevall A."/>
            <person name="Timp W."/>
            <person name="Zhang S.X."/>
            <person name="Salzberg S.L."/>
        </authorList>
    </citation>
    <scope>NUCLEOTIDE SEQUENCE [LARGE SCALE GENOMIC DNA]</scope>
    <source>
        <strain evidence="9 10">JHH-5317</strain>
    </source>
</reference>
<evidence type="ECO:0000313" key="10">
    <source>
        <dbReference type="Proteomes" id="UP000233524"/>
    </source>
</evidence>
<accession>A0A2N3N7K1</accession>
<dbReference type="InterPro" id="IPR013901">
    <property type="entry name" value="Anthrone_oxy"/>
</dbReference>
<dbReference type="GO" id="GO:0004497">
    <property type="term" value="F:monooxygenase activity"/>
    <property type="evidence" value="ECO:0007669"/>
    <property type="project" value="UniProtKB-KW"/>
</dbReference>
<keyword evidence="6 8" id="KW-0472">Membrane</keyword>
<keyword evidence="5" id="KW-0503">Monooxygenase</keyword>
<feature type="transmembrane region" description="Helical" evidence="8">
    <location>
        <begin position="242"/>
        <end position="262"/>
    </location>
</feature>
<evidence type="ECO:0000256" key="8">
    <source>
        <dbReference type="SAM" id="Phobius"/>
    </source>
</evidence>
<keyword evidence="4" id="KW-0560">Oxidoreductase</keyword>
<dbReference type="PANTHER" id="PTHR35042">
    <property type="entry name" value="ANTHRONE OXYGENASE ENCC"/>
    <property type="match status" value="1"/>
</dbReference>
<comment type="caution">
    <text evidence="9">The sequence shown here is derived from an EMBL/GenBank/DDBJ whole genome shotgun (WGS) entry which is preliminary data.</text>
</comment>
<dbReference type="VEuPathDB" id="FungiDB:jhhlp_005126"/>
<evidence type="ECO:0000256" key="5">
    <source>
        <dbReference type="ARBA" id="ARBA00023033"/>
    </source>
</evidence>
<comment type="similarity">
    <text evidence="7">Belongs to the anthrone oxygenase family.</text>
</comment>
<dbReference type="Pfam" id="PF08592">
    <property type="entry name" value="Anthrone_oxy"/>
    <property type="match status" value="1"/>
</dbReference>
<evidence type="ECO:0000256" key="7">
    <source>
        <dbReference type="ARBA" id="ARBA00034313"/>
    </source>
</evidence>
<dbReference type="EMBL" id="NLAX01000696">
    <property type="protein sequence ID" value="PKS08415.1"/>
    <property type="molecule type" value="Genomic_DNA"/>
</dbReference>
<dbReference type="GO" id="GO:0016020">
    <property type="term" value="C:membrane"/>
    <property type="evidence" value="ECO:0007669"/>
    <property type="project" value="UniProtKB-SubCell"/>
</dbReference>
<feature type="transmembrane region" description="Helical" evidence="8">
    <location>
        <begin position="274"/>
        <end position="293"/>
    </location>
</feature>
<dbReference type="InParanoid" id="A0A2N3N7K1"/>
<evidence type="ECO:0000256" key="4">
    <source>
        <dbReference type="ARBA" id="ARBA00023002"/>
    </source>
</evidence>
<dbReference type="AlphaFoldDB" id="A0A2N3N7K1"/>
<name>A0A2N3N7K1_9PEZI</name>
<feature type="transmembrane region" description="Helical" evidence="8">
    <location>
        <begin position="326"/>
        <end position="347"/>
    </location>
</feature>
<evidence type="ECO:0000256" key="3">
    <source>
        <dbReference type="ARBA" id="ARBA00022989"/>
    </source>
</evidence>
<evidence type="ECO:0000256" key="1">
    <source>
        <dbReference type="ARBA" id="ARBA00004141"/>
    </source>
</evidence>
<sequence length="351" mass="39112">MPRYNLPDVMPSSGQEGKLICLTICGYYRQGSLSEKSSLTRLSQISASTMNHIGQKYGIVLWTQVHNQYGVCELVNEACDSFLPLTSEIDCIEQVVFKTVEDYQRFKEDEWCAGHLRGDHEEPADRKRNMSVGALLSTKFSVPGRITKIITVGWMDQLADNRVGAAGPKDPMDHLADNRDGAKGLWDPKDSTELYQVVAIVMGALLSGAMVCISILTVPVILQTSTHSSQLLTQWVRMFYYGHIQMPSTALATFALYCFITLRRRSSGLPWKAHLAAGLVTLAIVPYTLMFMLTTNNTLFDLEAKGRITDTISLEDAKELVVTWNWLHAVRSMLPLVGALIGSWATFKRQA</sequence>
<evidence type="ECO:0000256" key="6">
    <source>
        <dbReference type="ARBA" id="ARBA00023136"/>
    </source>
</evidence>
<protein>
    <recommendedName>
        <fullName evidence="11">EthD domain-containing protein</fullName>
    </recommendedName>
</protein>
<keyword evidence="2 8" id="KW-0812">Transmembrane</keyword>
<dbReference type="PANTHER" id="PTHR35042:SF3">
    <property type="entry name" value="ANTHRONE OXYGENASE-RELATED"/>
    <property type="match status" value="1"/>
</dbReference>
<evidence type="ECO:0000313" key="9">
    <source>
        <dbReference type="EMBL" id="PKS08415.1"/>
    </source>
</evidence>
<proteinExistence type="inferred from homology"/>
<comment type="subcellular location">
    <subcellularLocation>
        <location evidence="1">Membrane</location>
        <topology evidence="1">Multi-pass membrane protein</topology>
    </subcellularLocation>
</comment>
<organism evidence="9 10">
    <name type="scientific">Lomentospora prolificans</name>
    <dbReference type="NCBI Taxonomy" id="41688"/>
    <lineage>
        <taxon>Eukaryota</taxon>
        <taxon>Fungi</taxon>
        <taxon>Dikarya</taxon>
        <taxon>Ascomycota</taxon>
        <taxon>Pezizomycotina</taxon>
        <taxon>Sordariomycetes</taxon>
        <taxon>Hypocreomycetidae</taxon>
        <taxon>Microascales</taxon>
        <taxon>Microascaceae</taxon>
        <taxon>Lomentospora</taxon>
    </lineage>
</organism>